<organism evidence="2 3">
    <name type="scientific">Filimonas zeae</name>
    <dbReference type="NCBI Taxonomy" id="1737353"/>
    <lineage>
        <taxon>Bacteria</taxon>
        <taxon>Pseudomonadati</taxon>
        <taxon>Bacteroidota</taxon>
        <taxon>Chitinophagia</taxon>
        <taxon>Chitinophagales</taxon>
        <taxon>Chitinophagaceae</taxon>
        <taxon>Filimonas</taxon>
    </lineage>
</organism>
<comment type="caution">
    <text evidence="2">The sequence shown here is derived from an EMBL/GenBank/DDBJ whole genome shotgun (WGS) entry which is preliminary data.</text>
</comment>
<evidence type="ECO:0000313" key="2">
    <source>
        <dbReference type="EMBL" id="GGH65938.1"/>
    </source>
</evidence>
<keyword evidence="3" id="KW-1185">Reference proteome</keyword>
<feature type="transmembrane region" description="Helical" evidence="1">
    <location>
        <begin position="55"/>
        <end position="82"/>
    </location>
</feature>
<reference evidence="2" key="2">
    <citation type="submission" date="2020-09" db="EMBL/GenBank/DDBJ databases">
        <authorList>
            <person name="Sun Q."/>
            <person name="Zhou Y."/>
        </authorList>
    </citation>
    <scope>NUCLEOTIDE SEQUENCE</scope>
    <source>
        <strain evidence="2">CGMCC 1.15290</strain>
    </source>
</reference>
<sequence length="87" mass="9544">MKQEYFKFKKLFTGFGCSFGMIGVVVGILSLVELVPVNINGKPYYGMKGLCGGVLFGGMATVSMTCFSYIFLNIGVFVFNLFSGQQR</sequence>
<feature type="transmembrane region" description="Helical" evidence="1">
    <location>
        <begin position="12"/>
        <end position="35"/>
    </location>
</feature>
<dbReference type="EMBL" id="BMIB01000002">
    <property type="protein sequence ID" value="GGH65938.1"/>
    <property type="molecule type" value="Genomic_DNA"/>
</dbReference>
<name>A0A917MX23_9BACT</name>
<gene>
    <name evidence="2" type="ORF">GCM10011379_19610</name>
</gene>
<dbReference type="RefSeq" id="WP_188951854.1">
    <property type="nucleotide sequence ID" value="NZ_BMIB01000002.1"/>
</dbReference>
<evidence type="ECO:0000313" key="3">
    <source>
        <dbReference type="Proteomes" id="UP000627292"/>
    </source>
</evidence>
<dbReference type="AlphaFoldDB" id="A0A917MX23"/>
<protein>
    <submittedName>
        <fullName evidence="2">Uncharacterized protein</fullName>
    </submittedName>
</protein>
<evidence type="ECO:0000256" key="1">
    <source>
        <dbReference type="SAM" id="Phobius"/>
    </source>
</evidence>
<dbReference type="Proteomes" id="UP000627292">
    <property type="component" value="Unassembled WGS sequence"/>
</dbReference>
<accession>A0A917MX23</accession>
<proteinExistence type="predicted"/>
<keyword evidence="1" id="KW-0472">Membrane</keyword>
<reference evidence="2" key="1">
    <citation type="journal article" date="2014" name="Int. J. Syst. Evol. Microbiol.">
        <title>Complete genome sequence of Corynebacterium casei LMG S-19264T (=DSM 44701T), isolated from a smear-ripened cheese.</title>
        <authorList>
            <consortium name="US DOE Joint Genome Institute (JGI-PGF)"/>
            <person name="Walter F."/>
            <person name="Albersmeier A."/>
            <person name="Kalinowski J."/>
            <person name="Ruckert C."/>
        </authorList>
    </citation>
    <scope>NUCLEOTIDE SEQUENCE</scope>
    <source>
        <strain evidence="2">CGMCC 1.15290</strain>
    </source>
</reference>
<keyword evidence="1" id="KW-0812">Transmembrane</keyword>
<keyword evidence="1" id="KW-1133">Transmembrane helix</keyword>